<dbReference type="AlphaFoldDB" id="L8J9F7"/>
<keyword evidence="1" id="KW-0732">Signal</keyword>
<comment type="caution">
    <text evidence="2">The sequence shown here is derived from an EMBL/GenBank/DDBJ whole genome shotgun (WGS) entry which is preliminary data.</text>
</comment>
<sequence length="571" mass="62572">MHFKYSVLAASMAAVLSVTGCNGSSSGNNTSTDGNKQPATLTQGKFIDAPVEGLYYVTKPSGKSGYTNHEGTYDLAEGDTITFYLGGEHGLRIGSTSARAITSPFEATGNYQKALNLARILQSMDNADDGAITLPDSIKAPGAAMLAALNEVQLHDMASATDLKKELNISDWVSEDKTLAHLNNSLKGLERGSKEVLTDWQRGSGKLFRYIDTTLTAQNSPTSEPSLYVQADKTLAPELFEATRGMSHLTFRFDKEHLAVLKGSNDSTLSESYAKYYLTCKAGNASNIFTHRESGFHECNSTQMVTTDNQFNLGNTFAYNLLSPEEVQTKDAQYPWDLLGFEGVFSCIANSSCSEASMTGFEIVEEDDSEEQDGSALQRNVNSNSYDAVTGIFTTVTKKTILSGMHKGRVSESLTFMYPIDDAEAERYVEFTGTWKAIETLPGCDEVAESTYVFNDKGATVSGARFYGDCAVMTVIAEPLSISYQELSDMDFWWFTTNGNGNDAKATLTQLNTTVRWCDDDNYQPGKACTNIKYNRWEYAPAGKNWDEGVLHRRTLDSNGNVVSTISFQKQ</sequence>
<proteinExistence type="predicted"/>
<keyword evidence="3" id="KW-1185">Reference proteome</keyword>
<dbReference type="RefSeq" id="WP_007469626.1">
    <property type="nucleotide sequence ID" value="NZ_AMZO01000033.1"/>
</dbReference>
<reference evidence="2 3" key="1">
    <citation type="submission" date="2012-12" db="EMBL/GenBank/DDBJ databases">
        <title>Genome Assembly of Photobacterium sp. AK15.</title>
        <authorList>
            <person name="Khatri I."/>
            <person name="Vaidya B."/>
            <person name="Srinivas T.N.R."/>
            <person name="Subramanian S."/>
            <person name="Pinnaka A."/>
        </authorList>
    </citation>
    <scope>NUCLEOTIDE SEQUENCE [LARGE SCALE GENOMIC DNA]</scope>
    <source>
        <strain evidence="2 3">AK15</strain>
    </source>
</reference>
<dbReference type="PATRIC" id="fig|1056511.3.peg.4106"/>
<accession>L8J9F7</accession>
<evidence type="ECO:0000313" key="3">
    <source>
        <dbReference type="Proteomes" id="UP000011134"/>
    </source>
</evidence>
<name>L8J9F7_9GAMM</name>
<evidence type="ECO:0000313" key="2">
    <source>
        <dbReference type="EMBL" id="ELR64102.1"/>
    </source>
</evidence>
<dbReference type="Proteomes" id="UP000011134">
    <property type="component" value="Unassembled WGS sequence"/>
</dbReference>
<dbReference type="EMBL" id="AMZO01000033">
    <property type="protein sequence ID" value="ELR64102.1"/>
    <property type="molecule type" value="Genomic_DNA"/>
</dbReference>
<organism evidence="2 3">
    <name type="scientific">Photobacterium marinum</name>
    <dbReference type="NCBI Taxonomy" id="1056511"/>
    <lineage>
        <taxon>Bacteria</taxon>
        <taxon>Pseudomonadati</taxon>
        <taxon>Pseudomonadota</taxon>
        <taxon>Gammaproteobacteria</taxon>
        <taxon>Vibrionales</taxon>
        <taxon>Vibrionaceae</taxon>
        <taxon>Photobacterium</taxon>
    </lineage>
</organism>
<gene>
    <name evidence="2" type="ORF">C942_03183</name>
</gene>
<evidence type="ECO:0000256" key="1">
    <source>
        <dbReference type="SAM" id="SignalP"/>
    </source>
</evidence>
<feature type="signal peptide" evidence="1">
    <location>
        <begin position="1"/>
        <end position="20"/>
    </location>
</feature>
<protein>
    <recommendedName>
        <fullName evidence="4">Chromosome segregation ATPase</fullName>
    </recommendedName>
</protein>
<dbReference type="OrthoDB" id="5592990at2"/>
<dbReference type="PROSITE" id="PS51257">
    <property type="entry name" value="PROKAR_LIPOPROTEIN"/>
    <property type="match status" value="1"/>
</dbReference>
<evidence type="ECO:0008006" key="4">
    <source>
        <dbReference type="Google" id="ProtNLM"/>
    </source>
</evidence>
<feature type="chain" id="PRO_5003993050" description="Chromosome segregation ATPase" evidence="1">
    <location>
        <begin position="21"/>
        <end position="571"/>
    </location>
</feature>